<name>A0A1B6CBG9_9HEMI</name>
<feature type="region of interest" description="Disordered" evidence="1">
    <location>
        <begin position="25"/>
        <end position="59"/>
    </location>
</feature>
<feature type="non-terminal residue" evidence="2">
    <location>
        <position position="1"/>
    </location>
</feature>
<feature type="compositionally biased region" description="Basic and acidic residues" evidence="1">
    <location>
        <begin position="124"/>
        <end position="138"/>
    </location>
</feature>
<feature type="compositionally biased region" description="Polar residues" evidence="1">
    <location>
        <begin position="77"/>
        <end position="92"/>
    </location>
</feature>
<evidence type="ECO:0000256" key="1">
    <source>
        <dbReference type="SAM" id="MobiDB-lite"/>
    </source>
</evidence>
<organism evidence="2">
    <name type="scientific">Clastoptera arizonana</name>
    <name type="common">Arizona spittle bug</name>
    <dbReference type="NCBI Taxonomy" id="38151"/>
    <lineage>
        <taxon>Eukaryota</taxon>
        <taxon>Metazoa</taxon>
        <taxon>Ecdysozoa</taxon>
        <taxon>Arthropoda</taxon>
        <taxon>Hexapoda</taxon>
        <taxon>Insecta</taxon>
        <taxon>Pterygota</taxon>
        <taxon>Neoptera</taxon>
        <taxon>Paraneoptera</taxon>
        <taxon>Hemiptera</taxon>
        <taxon>Auchenorrhyncha</taxon>
        <taxon>Cercopoidea</taxon>
        <taxon>Clastopteridae</taxon>
        <taxon>Clastoptera</taxon>
    </lineage>
</organism>
<dbReference type="AlphaFoldDB" id="A0A1B6CBG9"/>
<protein>
    <submittedName>
        <fullName evidence="2">Uncharacterized protein</fullName>
    </submittedName>
</protein>
<gene>
    <name evidence="2" type="ORF">g.32921</name>
</gene>
<evidence type="ECO:0000313" key="2">
    <source>
        <dbReference type="EMBL" id="JAS10655.1"/>
    </source>
</evidence>
<accession>A0A1B6CBG9</accession>
<sequence>LPPSISMLFNPHHAHHRLNQLERSNFKSMSNESKKTPTPPPTIQRIPPSSGPNTKTSLESCQNSNALMNKTSDLTLHKTNPATNVSQSQSIMSQNTKSKSSTSSHEQKSHCIESVLNSPPNTSKKIDSESQHNSKSIKDAGFNPNGPHSGNQKSVSNHRESVNSAAIQVQKNIDDKVFSLKESPIREEKVLVNSEHKEIIVTSSVTINNNSENSKNTSDIKLNTELNRTDTTPNKS</sequence>
<feature type="region of interest" description="Disordered" evidence="1">
    <location>
        <begin position="208"/>
        <end position="236"/>
    </location>
</feature>
<dbReference type="EMBL" id="GEDC01026643">
    <property type="protein sequence ID" value="JAS10655.1"/>
    <property type="molecule type" value="Transcribed_RNA"/>
</dbReference>
<proteinExistence type="predicted"/>
<feature type="compositionally biased region" description="Polar residues" evidence="1">
    <location>
        <begin position="146"/>
        <end position="155"/>
    </location>
</feature>
<reference evidence="2" key="1">
    <citation type="submission" date="2015-12" db="EMBL/GenBank/DDBJ databases">
        <title>De novo transcriptome assembly of four potential Pierce s Disease insect vectors from Arizona vineyards.</title>
        <authorList>
            <person name="Tassone E.E."/>
        </authorList>
    </citation>
    <scope>NUCLEOTIDE SEQUENCE</scope>
</reference>
<feature type="compositionally biased region" description="Low complexity" evidence="1">
    <location>
        <begin position="93"/>
        <end position="104"/>
    </location>
</feature>
<feature type="region of interest" description="Disordered" evidence="1">
    <location>
        <begin position="77"/>
        <end position="162"/>
    </location>
</feature>